<sequence>MTKKIFFIANLLLFSFDCFSQESNVVLDTILQEKEQKWDASLEVVSRYIWRGQSYGGNNITVQPAINYEITKRLTFGFWASTNFQKEYYFPDGSITNSYQEIDLSLTYEINKYLKIQVYDYYWPTVRKVDGVSNNYFNYGNDGVQSVDANLLFDFSDIWKPVKATISTLLVGNDFKYDSYGNNPKQNFTTYIEVGYSFENIFEKVSKKTFQNINIEPAIGAVLNNQAQYYSAGDYNKPSFINLGIKATHELELNEHFLFPISLNYIYNASIENTEQFGRNFIALGIKLNYQ</sequence>
<dbReference type="Proteomes" id="UP000199604">
    <property type="component" value="Unassembled WGS sequence"/>
</dbReference>
<dbReference type="STRING" id="498292.SAMN05660845_0162"/>
<protein>
    <recommendedName>
        <fullName evidence="4">MetA-pathway of phenol degradation</fullName>
    </recommendedName>
</protein>
<feature type="chain" id="PRO_5011611888" description="MetA-pathway of phenol degradation" evidence="1">
    <location>
        <begin position="21"/>
        <end position="291"/>
    </location>
</feature>
<dbReference type="EMBL" id="FOJT01000001">
    <property type="protein sequence ID" value="SFA71003.1"/>
    <property type="molecule type" value="Genomic_DNA"/>
</dbReference>
<proteinExistence type="predicted"/>
<dbReference type="OrthoDB" id="1065092at2"/>
<accession>A0A1I0V4H7</accession>
<dbReference type="AlphaFoldDB" id="A0A1I0V4H7"/>
<evidence type="ECO:0000256" key="1">
    <source>
        <dbReference type="SAM" id="SignalP"/>
    </source>
</evidence>
<keyword evidence="3" id="KW-1185">Reference proteome</keyword>
<evidence type="ECO:0000313" key="2">
    <source>
        <dbReference type="EMBL" id="SFA71003.1"/>
    </source>
</evidence>
<gene>
    <name evidence="2" type="ORF">SAMN05660845_0162</name>
</gene>
<evidence type="ECO:0000313" key="3">
    <source>
        <dbReference type="Proteomes" id="UP000199604"/>
    </source>
</evidence>
<evidence type="ECO:0008006" key="4">
    <source>
        <dbReference type="Google" id="ProtNLM"/>
    </source>
</evidence>
<keyword evidence="1" id="KW-0732">Signal</keyword>
<name>A0A1I0V4H7_9FLAO</name>
<reference evidence="3" key="1">
    <citation type="submission" date="2016-10" db="EMBL/GenBank/DDBJ databases">
        <authorList>
            <person name="Varghese N."/>
            <person name="Submissions S."/>
        </authorList>
    </citation>
    <scope>NUCLEOTIDE SEQUENCE [LARGE SCALE GENOMIC DNA]</scope>
    <source>
        <strain evidence="3">DSM 21789</strain>
    </source>
</reference>
<dbReference type="RefSeq" id="WP_091472891.1">
    <property type="nucleotide sequence ID" value="NZ_FOJT01000001.1"/>
</dbReference>
<organism evidence="2 3">
    <name type="scientific">Flavobacterium swingsii</name>
    <dbReference type="NCBI Taxonomy" id="498292"/>
    <lineage>
        <taxon>Bacteria</taxon>
        <taxon>Pseudomonadati</taxon>
        <taxon>Bacteroidota</taxon>
        <taxon>Flavobacteriia</taxon>
        <taxon>Flavobacteriales</taxon>
        <taxon>Flavobacteriaceae</taxon>
        <taxon>Flavobacterium</taxon>
    </lineage>
</organism>
<feature type="signal peptide" evidence="1">
    <location>
        <begin position="1"/>
        <end position="20"/>
    </location>
</feature>